<reference evidence="11 12" key="1">
    <citation type="submission" date="2017-06" db="EMBL/GenBank/DDBJ databases">
        <title>Novel microbial phyla capable of carbon fixation and sulfur reduction in deep-sea sediments.</title>
        <authorList>
            <person name="Huang J."/>
            <person name="Baker B."/>
            <person name="Wang Y."/>
        </authorList>
    </citation>
    <scope>NUCLEOTIDE SEQUENCE [LARGE SCALE GENOMIC DNA]</scope>
    <source>
        <strain evidence="11">B3_LCP</strain>
    </source>
</reference>
<dbReference type="GO" id="GO:0009279">
    <property type="term" value="C:cell outer membrane"/>
    <property type="evidence" value="ECO:0007669"/>
    <property type="project" value="UniProtKB-SubCell"/>
</dbReference>
<comment type="similarity">
    <text evidence="8">Belongs to the Pal lipoprotein family.</text>
</comment>
<dbReference type="InterPro" id="IPR006664">
    <property type="entry name" value="OMP_bac"/>
</dbReference>
<dbReference type="GO" id="GO:0051301">
    <property type="term" value="P:cell division"/>
    <property type="evidence" value="ECO:0007669"/>
    <property type="project" value="UniProtKB-KW"/>
</dbReference>
<dbReference type="InterPro" id="IPR006665">
    <property type="entry name" value="OmpA-like"/>
</dbReference>
<dbReference type="AlphaFoldDB" id="A0A532V599"/>
<evidence type="ECO:0000313" key="11">
    <source>
        <dbReference type="EMBL" id="TKJ42376.1"/>
    </source>
</evidence>
<evidence type="ECO:0000256" key="8">
    <source>
        <dbReference type="HAMAP-Rule" id="MF_02204"/>
    </source>
</evidence>
<dbReference type="PANTHER" id="PTHR30329">
    <property type="entry name" value="STATOR ELEMENT OF FLAGELLAR MOTOR COMPLEX"/>
    <property type="match status" value="1"/>
</dbReference>
<dbReference type="InterPro" id="IPR014169">
    <property type="entry name" value="Pal_lipo_C"/>
</dbReference>
<dbReference type="Gene3D" id="3.30.1330.60">
    <property type="entry name" value="OmpA-like domain"/>
    <property type="match status" value="1"/>
</dbReference>
<accession>A0A532V599</accession>
<sequence>MKNKNLSRIILWAGIVLLIGLLIAGCAQKPEPVVEPPGPTPEELEQARQDSIQAAEEAMLAAQQAAAKKAAMEAEQALLAAEQAAKSSLQVIFFDFDRYNLRSDARTAADFDAGVLSKYGDWQVLIEGHCDERGTDEYNLALGERRANTVKDFFINYGLDAPRFTTVSYGEERPATMGHGEDAWSQNRRAVLVIR</sequence>
<keyword evidence="3 8" id="KW-0472">Membrane</keyword>
<name>A0A532V599_UNCL8</name>
<organism evidence="11 12">
    <name type="scientific">candidate division LCP-89 bacterium B3_LCP</name>
    <dbReference type="NCBI Taxonomy" id="2012998"/>
    <lineage>
        <taxon>Bacteria</taxon>
        <taxon>Pseudomonadati</taxon>
        <taxon>Bacteria division LCP-89</taxon>
    </lineage>
</organism>
<keyword evidence="5 8" id="KW-0998">Cell outer membrane</keyword>
<dbReference type="EMBL" id="NJBN01000001">
    <property type="protein sequence ID" value="TKJ42376.1"/>
    <property type="molecule type" value="Genomic_DNA"/>
</dbReference>
<dbReference type="PROSITE" id="PS51257">
    <property type="entry name" value="PROKAR_LIPOPROTEIN"/>
    <property type="match status" value="1"/>
</dbReference>
<comment type="caution">
    <text evidence="11">The sequence shown here is derived from an EMBL/GenBank/DDBJ whole genome shotgun (WGS) entry which is preliminary data.</text>
</comment>
<dbReference type="PRINTS" id="PR01021">
    <property type="entry name" value="OMPADOMAIN"/>
</dbReference>
<dbReference type="PROSITE" id="PS51123">
    <property type="entry name" value="OMPA_2"/>
    <property type="match status" value="1"/>
</dbReference>
<dbReference type="SUPFAM" id="SSF103088">
    <property type="entry name" value="OmpA-like"/>
    <property type="match status" value="1"/>
</dbReference>
<keyword evidence="2 8" id="KW-0732">Signal</keyword>
<keyword evidence="1" id="KW-0132">Cell division</keyword>
<dbReference type="Pfam" id="PF00691">
    <property type="entry name" value="OmpA"/>
    <property type="match status" value="1"/>
</dbReference>
<keyword evidence="6 8" id="KW-0449">Lipoprotein</keyword>
<keyword evidence="7" id="KW-0131">Cell cycle</keyword>
<evidence type="ECO:0000256" key="9">
    <source>
        <dbReference type="SAM" id="Coils"/>
    </source>
</evidence>
<keyword evidence="4 8" id="KW-0564">Palmitate</keyword>
<proteinExistence type="inferred from homology"/>
<evidence type="ECO:0000256" key="5">
    <source>
        <dbReference type="ARBA" id="ARBA00023237"/>
    </source>
</evidence>
<dbReference type="HAMAP" id="MF_02204">
    <property type="entry name" value="Pal"/>
    <property type="match status" value="1"/>
</dbReference>
<dbReference type="InterPro" id="IPR036737">
    <property type="entry name" value="OmpA-like_sf"/>
</dbReference>
<evidence type="ECO:0000256" key="6">
    <source>
        <dbReference type="ARBA" id="ARBA00023288"/>
    </source>
</evidence>
<protein>
    <recommendedName>
        <fullName evidence="8">Peptidoglycan-associated lipoprotein</fullName>
        <shortName evidence="8">PAL</shortName>
    </recommendedName>
</protein>
<evidence type="ECO:0000256" key="7">
    <source>
        <dbReference type="ARBA" id="ARBA00023306"/>
    </source>
</evidence>
<gene>
    <name evidence="8 11" type="primary">pal</name>
    <name evidence="11" type="ORF">CEE37_01465</name>
</gene>
<evidence type="ECO:0000313" key="12">
    <source>
        <dbReference type="Proteomes" id="UP000319619"/>
    </source>
</evidence>
<comment type="subcellular location">
    <subcellularLocation>
        <location evidence="8">Cell outer membrane</location>
        <topology evidence="8">Lipid-anchor</topology>
    </subcellularLocation>
</comment>
<feature type="domain" description="OmpA-like" evidence="10">
    <location>
        <begin position="81"/>
        <end position="195"/>
    </location>
</feature>
<dbReference type="NCBIfam" id="TIGR02802">
    <property type="entry name" value="Pal_lipo"/>
    <property type="match status" value="1"/>
</dbReference>
<evidence type="ECO:0000259" key="10">
    <source>
        <dbReference type="PROSITE" id="PS51123"/>
    </source>
</evidence>
<feature type="coiled-coil region" evidence="9">
    <location>
        <begin position="55"/>
        <end position="84"/>
    </location>
</feature>
<dbReference type="InterPro" id="IPR039001">
    <property type="entry name" value="Pal"/>
</dbReference>
<dbReference type="InterPro" id="IPR050330">
    <property type="entry name" value="Bact_OuterMem_StrucFunc"/>
</dbReference>
<dbReference type="Proteomes" id="UP000319619">
    <property type="component" value="Unassembled WGS sequence"/>
</dbReference>
<evidence type="ECO:0000256" key="3">
    <source>
        <dbReference type="ARBA" id="ARBA00023136"/>
    </source>
</evidence>
<dbReference type="PANTHER" id="PTHR30329:SF21">
    <property type="entry name" value="LIPOPROTEIN YIAD-RELATED"/>
    <property type="match status" value="1"/>
</dbReference>
<evidence type="ECO:0000256" key="4">
    <source>
        <dbReference type="ARBA" id="ARBA00023139"/>
    </source>
</evidence>
<evidence type="ECO:0000256" key="1">
    <source>
        <dbReference type="ARBA" id="ARBA00022618"/>
    </source>
</evidence>
<dbReference type="CDD" id="cd07185">
    <property type="entry name" value="OmpA_C-like"/>
    <property type="match status" value="1"/>
</dbReference>
<evidence type="ECO:0000256" key="2">
    <source>
        <dbReference type="ARBA" id="ARBA00022729"/>
    </source>
</evidence>
<keyword evidence="9" id="KW-0175">Coiled coil</keyword>